<evidence type="ECO:0000313" key="3">
    <source>
        <dbReference type="Proteomes" id="UP001152320"/>
    </source>
</evidence>
<dbReference type="AlphaFoldDB" id="A0A9Q0YP80"/>
<dbReference type="Proteomes" id="UP001152320">
    <property type="component" value="Chromosome 17"/>
</dbReference>
<keyword evidence="3" id="KW-1185">Reference proteome</keyword>
<dbReference type="EMBL" id="JAIZAY010000017">
    <property type="protein sequence ID" value="KAJ8026019.1"/>
    <property type="molecule type" value="Genomic_DNA"/>
</dbReference>
<gene>
    <name evidence="2" type="ORF">HOLleu_33747</name>
</gene>
<evidence type="ECO:0000313" key="2">
    <source>
        <dbReference type="EMBL" id="KAJ8026019.1"/>
    </source>
</evidence>
<name>A0A9Q0YP80_HOLLE</name>
<feature type="compositionally biased region" description="Basic and acidic residues" evidence="1">
    <location>
        <begin position="34"/>
        <end position="44"/>
    </location>
</feature>
<comment type="caution">
    <text evidence="2">The sequence shown here is derived from an EMBL/GenBank/DDBJ whole genome shotgun (WGS) entry which is preliminary data.</text>
</comment>
<reference evidence="2" key="1">
    <citation type="submission" date="2021-10" db="EMBL/GenBank/DDBJ databases">
        <title>Tropical sea cucumber genome reveals ecological adaptation and Cuvierian tubules defense mechanism.</title>
        <authorList>
            <person name="Chen T."/>
        </authorList>
    </citation>
    <scope>NUCLEOTIDE SEQUENCE</scope>
    <source>
        <strain evidence="2">Nanhai2018</strain>
        <tissue evidence="2">Muscle</tissue>
    </source>
</reference>
<evidence type="ECO:0000256" key="1">
    <source>
        <dbReference type="SAM" id="MobiDB-lite"/>
    </source>
</evidence>
<accession>A0A9Q0YP80</accession>
<feature type="compositionally biased region" description="Basic and acidic residues" evidence="1">
    <location>
        <begin position="9"/>
        <end position="21"/>
    </location>
</feature>
<proteinExistence type="predicted"/>
<sequence>MHTTSEVACDIRKRKMEDDGTLKAPPAKQIQKADGSKCPEKNSEVKSNSPKNPWGPIFKRPMLYIHLFGQFILRYNKDSCMLKADVMAYVNFLNEFQRFRYYPLCKYCSFLNVKLA</sequence>
<protein>
    <submittedName>
        <fullName evidence="2">Uncharacterized protein</fullName>
    </submittedName>
</protein>
<organism evidence="2 3">
    <name type="scientific">Holothuria leucospilota</name>
    <name type="common">Black long sea cucumber</name>
    <name type="synonym">Mertensiothuria leucospilota</name>
    <dbReference type="NCBI Taxonomy" id="206669"/>
    <lineage>
        <taxon>Eukaryota</taxon>
        <taxon>Metazoa</taxon>
        <taxon>Echinodermata</taxon>
        <taxon>Eleutherozoa</taxon>
        <taxon>Echinozoa</taxon>
        <taxon>Holothuroidea</taxon>
        <taxon>Aspidochirotacea</taxon>
        <taxon>Aspidochirotida</taxon>
        <taxon>Holothuriidae</taxon>
        <taxon>Holothuria</taxon>
    </lineage>
</organism>
<feature type="region of interest" description="Disordered" evidence="1">
    <location>
        <begin position="1"/>
        <end position="55"/>
    </location>
</feature>